<dbReference type="NCBIfam" id="TIGR03438">
    <property type="entry name" value="egtD_ergothio"/>
    <property type="match status" value="1"/>
</dbReference>
<evidence type="ECO:0000256" key="1">
    <source>
        <dbReference type="ARBA" id="ARBA00022603"/>
    </source>
</evidence>
<dbReference type="InterPro" id="IPR029063">
    <property type="entry name" value="SAM-dependent_MTases_sf"/>
</dbReference>
<evidence type="ECO:0000256" key="2">
    <source>
        <dbReference type="ARBA" id="ARBA00022679"/>
    </source>
</evidence>
<keyword evidence="2 4" id="KW-0808">Transferase</keyword>
<protein>
    <submittedName>
        <fullName evidence="4">Dimethylhistidine N-methyltransferase</fullName>
    </submittedName>
</protein>
<dbReference type="EMBL" id="FNVA01000005">
    <property type="protein sequence ID" value="SEG48721.1"/>
    <property type="molecule type" value="Genomic_DNA"/>
</dbReference>
<keyword evidence="5" id="KW-1185">Reference proteome</keyword>
<dbReference type="Proteomes" id="UP000236728">
    <property type="component" value="Unassembled WGS sequence"/>
</dbReference>
<keyword evidence="1 4" id="KW-0489">Methyltransferase</keyword>
<sequence length="328" mass="36276">MIQITDSLQESVRNEALKGLCVAPGQQKTLSPWLFYDERGSRLFEDITRLDEYYLTRTEREIFAVNAKQIVASLGGPVSFVELGAGTSTKTGLLLCAASHQQNGVLYQPIDVSSSALEEASVSLREKVPTVRIRPLVANYITDGYTIERDLTQEGACRVMALYIGSSIGNFAPHEAIEILSNLRSQLQPGDGLLLGTDLRPGFGKTIAQLEAAYDDAEGVTAEFNRNVLVRLNRELDANFHLDSFSHVARWNEAASRIEMHLESLCEQTVHIAGQTIRFAAGETIHTENSHKFSADSLQALFQEAGFTVSRTWNDPRQWFAVTLARVA</sequence>
<dbReference type="GO" id="GO:0032259">
    <property type="term" value="P:methylation"/>
    <property type="evidence" value="ECO:0007669"/>
    <property type="project" value="UniProtKB-KW"/>
</dbReference>
<accession>A0A1H6AJM6</accession>
<dbReference type="InterPro" id="IPR017804">
    <property type="entry name" value="MeTrfase_EgtD-like"/>
</dbReference>
<dbReference type="RefSeq" id="WP_103934047.1">
    <property type="nucleotide sequence ID" value="NZ_FNVA01000005.1"/>
</dbReference>
<gene>
    <name evidence="4" type="ORF">SAMN05421819_3199</name>
</gene>
<dbReference type="InterPro" id="IPR035094">
    <property type="entry name" value="EgtD"/>
</dbReference>
<dbReference type="PANTHER" id="PTHR43397">
    <property type="entry name" value="ERGOTHIONEINE BIOSYNTHESIS PROTEIN 1"/>
    <property type="match status" value="1"/>
</dbReference>
<dbReference type="InterPro" id="IPR051128">
    <property type="entry name" value="EgtD_Methyltrsf_superfamily"/>
</dbReference>
<organism evidence="4 5">
    <name type="scientific">Bryocella elongata</name>
    <dbReference type="NCBI Taxonomy" id="863522"/>
    <lineage>
        <taxon>Bacteria</taxon>
        <taxon>Pseudomonadati</taxon>
        <taxon>Acidobacteriota</taxon>
        <taxon>Terriglobia</taxon>
        <taxon>Terriglobales</taxon>
        <taxon>Acidobacteriaceae</taxon>
        <taxon>Bryocella</taxon>
    </lineage>
</organism>
<dbReference type="OrthoDB" id="5289726at2"/>
<proteinExistence type="predicted"/>
<dbReference type="Gene3D" id="3.40.50.150">
    <property type="entry name" value="Vaccinia Virus protein VP39"/>
    <property type="match status" value="1"/>
</dbReference>
<dbReference type="SUPFAM" id="SSF53335">
    <property type="entry name" value="S-adenosyl-L-methionine-dependent methyltransferases"/>
    <property type="match status" value="1"/>
</dbReference>
<dbReference type="AlphaFoldDB" id="A0A1H6AJM6"/>
<dbReference type="PANTHER" id="PTHR43397:SF1">
    <property type="entry name" value="ERGOTHIONEINE BIOSYNTHESIS PROTEIN 1"/>
    <property type="match status" value="1"/>
</dbReference>
<evidence type="ECO:0000313" key="4">
    <source>
        <dbReference type="EMBL" id="SEG48721.1"/>
    </source>
</evidence>
<evidence type="ECO:0000259" key="3">
    <source>
        <dbReference type="Pfam" id="PF10017"/>
    </source>
</evidence>
<evidence type="ECO:0000313" key="5">
    <source>
        <dbReference type="Proteomes" id="UP000236728"/>
    </source>
</evidence>
<reference evidence="4 5" key="1">
    <citation type="submission" date="2016-10" db="EMBL/GenBank/DDBJ databases">
        <authorList>
            <person name="de Groot N.N."/>
        </authorList>
    </citation>
    <scope>NUCLEOTIDE SEQUENCE [LARGE SCALE GENOMIC DNA]</scope>
    <source>
        <strain evidence="4 5">DSM 22489</strain>
    </source>
</reference>
<dbReference type="Pfam" id="PF10017">
    <property type="entry name" value="Methyltransf_33"/>
    <property type="match status" value="1"/>
</dbReference>
<name>A0A1H6AJM6_9BACT</name>
<dbReference type="PIRSF" id="PIRSF018005">
    <property type="entry name" value="UCP018005"/>
    <property type="match status" value="1"/>
</dbReference>
<dbReference type="GO" id="GO:0008168">
    <property type="term" value="F:methyltransferase activity"/>
    <property type="evidence" value="ECO:0007669"/>
    <property type="project" value="UniProtKB-KW"/>
</dbReference>
<feature type="domain" description="Histidine-specific methyltransferase SAM-dependent" evidence="3">
    <location>
        <begin position="13"/>
        <end position="326"/>
    </location>
</feature>
<dbReference type="InterPro" id="IPR019257">
    <property type="entry name" value="MeTrfase_dom"/>
</dbReference>